<evidence type="ECO:0000259" key="1">
    <source>
        <dbReference type="PROSITE" id="PS50965"/>
    </source>
</evidence>
<dbReference type="EMBL" id="JAMZFW010000005">
    <property type="protein sequence ID" value="MCP1101866.1"/>
    <property type="molecule type" value="Genomic_DNA"/>
</dbReference>
<name>A0ABT1E7S0_9FIRM</name>
<dbReference type="Pfam" id="PF08378">
    <property type="entry name" value="NERD"/>
    <property type="match status" value="1"/>
</dbReference>
<accession>A0ABT1E7S0</accession>
<dbReference type="InterPro" id="IPR011528">
    <property type="entry name" value="NERD"/>
</dbReference>
<reference evidence="2 3" key="1">
    <citation type="journal article" date="2022" name="Genome Biol. Evol.">
        <title>Host diet, physiology and behaviors set the stage for Lachnospiraceae cladogenesis.</title>
        <authorList>
            <person name="Vera-Ponce De Leon A."/>
            <person name="Schneider M."/>
            <person name="Jahnes B.C."/>
            <person name="Sadowski V."/>
            <person name="Camuy-Velez L.A."/>
            <person name="Duan J."/>
            <person name="Sabree Z.L."/>
        </authorList>
    </citation>
    <scope>NUCLEOTIDE SEQUENCE [LARGE SCALE GENOMIC DNA]</scope>
    <source>
        <strain evidence="2 3">PAL113</strain>
    </source>
</reference>
<dbReference type="PROSITE" id="PS50965">
    <property type="entry name" value="NERD"/>
    <property type="match status" value="1"/>
</dbReference>
<organism evidence="2 3">
    <name type="scientific">Aequitasia blattaphilus</name>
    <dbReference type="NCBI Taxonomy" id="2949332"/>
    <lineage>
        <taxon>Bacteria</taxon>
        <taxon>Bacillati</taxon>
        <taxon>Bacillota</taxon>
        <taxon>Clostridia</taxon>
        <taxon>Lachnospirales</taxon>
        <taxon>Lachnospiraceae</taxon>
        <taxon>Aequitasia</taxon>
    </lineage>
</organism>
<sequence length="171" mass="19481">MLKIWIVCLIVLMVISIVIQLLRPVLKGRICERIILKTLTKLPSDNYKVISNVELKSGKETTQIDYIVVSIYGIFVIEMKNYKGLMTGSGKGKPITQNYNHVKALKKSLNLPTNYFIPLVVFLTKAEIRASTEKPVVYTLNLKKEIKSHKKEKINPKELGAIVEQIKELNK</sequence>
<gene>
    <name evidence="2" type="ORF">NK125_05480</name>
</gene>
<dbReference type="Proteomes" id="UP001523566">
    <property type="component" value="Unassembled WGS sequence"/>
</dbReference>
<feature type="domain" description="NERD" evidence="1">
    <location>
        <begin position="27"/>
        <end position="128"/>
    </location>
</feature>
<evidence type="ECO:0000313" key="3">
    <source>
        <dbReference type="Proteomes" id="UP001523566"/>
    </source>
</evidence>
<proteinExistence type="predicted"/>
<dbReference type="RefSeq" id="WP_262065651.1">
    <property type="nucleotide sequence ID" value="NZ_JAMXOD010000005.1"/>
</dbReference>
<protein>
    <submittedName>
        <fullName evidence="2">NERD domain-containing protein</fullName>
    </submittedName>
</protein>
<comment type="caution">
    <text evidence="2">The sequence shown here is derived from an EMBL/GenBank/DDBJ whole genome shotgun (WGS) entry which is preliminary data.</text>
</comment>
<keyword evidence="3" id="KW-1185">Reference proteome</keyword>
<evidence type="ECO:0000313" key="2">
    <source>
        <dbReference type="EMBL" id="MCP1101866.1"/>
    </source>
</evidence>